<feature type="domain" description="DUF5643" evidence="3">
    <location>
        <begin position="215"/>
        <end position="317"/>
    </location>
</feature>
<keyword evidence="1" id="KW-0812">Transmembrane</keyword>
<gene>
    <name evidence="4" type="ORF">P9B03_00540</name>
</gene>
<dbReference type="Gene3D" id="2.60.40.1640">
    <property type="entry name" value="Conserved domain protein"/>
    <property type="match status" value="1"/>
</dbReference>
<dbReference type="EMBL" id="JARSFG010000002">
    <property type="protein sequence ID" value="MEC1176976.1"/>
    <property type="molecule type" value="Genomic_DNA"/>
</dbReference>
<feature type="transmembrane region" description="Helical" evidence="1">
    <location>
        <begin position="45"/>
        <end position="63"/>
    </location>
</feature>
<dbReference type="Proteomes" id="UP001344888">
    <property type="component" value="Unassembled WGS sequence"/>
</dbReference>
<feature type="domain" description="DUF4179" evidence="2">
    <location>
        <begin position="37"/>
        <end position="126"/>
    </location>
</feature>
<dbReference type="InterPro" id="IPR040680">
    <property type="entry name" value="DUF5643"/>
</dbReference>
<evidence type="ECO:0000313" key="4">
    <source>
        <dbReference type="EMBL" id="MEC1176976.1"/>
    </source>
</evidence>
<dbReference type="AlphaFoldDB" id="A0AAW9NKJ9"/>
<proteinExistence type="predicted"/>
<accession>A0AAW9NKJ9</accession>
<keyword evidence="5" id="KW-1185">Reference proteome</keyword>
<reference evidence="4 5" key="1">
    <citation type="submission" date="2023-03" db="EMBL/GenBank/DDBJ databases">
        <title>Bacillus Genome Sequencing.</title>
        <authorList>
            <person name="Dunlap C."/>
        </authorList>
    </citation>
    <scope>NUCLEOTIDE SEQUENCE [LARGE SCALE GENOMIC DNA]</scope>
    <source>
        <strain evidence="4 5">B-59205</strain>
    </source>
</reference>
<evidence type="ECO:0000313" key="5">
    <source>
        <dbReference type="Proteomes" id="UP001344888"/>
    </source>
</evidence>
<dbReference type="Pfam" id="PF18705">
    <property type="entry name" value="DUF5643"/>
    <property type="match status" value="1"/>
</dbReference>
<keyword evidence="1" id="KW-1133">Transmembrane helix</keyword>
<dbReference type="InterPro" id="IPR025436">
    <property type="entry name" value="DUF4179"/>
</dbReference>
<dbReference type="Pfam" id="PF13786">
    <property type="entry name" value="DUF4179"/>
    <property type="match status" value="1"/>
</dbReference>
<name>A0AAW9NKJ9_9BACL</name>
<evidence type="ECO:0000259" key="2">
    <source>
        <dbReference type="Pfam" id="PF13786"/>
    </source>
</evidence>
<dbReference type="Gene3D" id="2.60.40.1630">
    <property type="entry name" value="bacillus anthracis domain"/>
    <property type="match status" value="1"/>
</dbReference>
<sequence length="336" mass="37489">MSDYKKFMNLNIDEVESMPVDEVEKKRLKKHVLGQNKKRAAWRKYAIIAAILFGGTVVTPFTFPSLAAQIPFMKNLVEYTDKYFIYDNYSDLATIIDQVQTSNGISIMIENAIFDGTSITLTYAIEADRNLGELSMVSGSFDIKSVKGTAGGGSVKKINDNTYVGVAKITPFFEGDIPEEILVSWQPTKILSWSNDVYKGDWSFEFKLPKLENDIQTVHVEQKVDDVQVSINTIERNALSTVIRYTQQLGQNTLKEWSWTSISIMEVRDNLGNIYEANSNGGTGNTETGTTEWSISIDQLASEATTLFVTPKIYYSKGSGIGTPGPVMSEMVINLR</sequence>
<protein>
    <submittedName>
        <fullName evidence="4">DUF4179 domain-containing protein</fullName>
    </submittedName>
</protein>
<organism evidence="4 5">
    <name type="scientific">Metasolibacillus meyeri</name>
    <dbReference type="NCBI Taxonomy" id="1071052"/>
    <lineage>
        <taxon>Bacteria</taxon>
        <taxon>Bacillati</taxon>
        <taxon>Bacillota</taxon>
        <taxon>Bacilli</taxon>
        <taxon>Bacillales</taxon>
        <taxon>Caryophanaceae</taxon>
        <taxon>Metasolibacillus</taxon>
    </lineage>
</organism>
<keyword evidence="1" id="KW-0472">Membrane</keyword>
<evidence type="ECO:0000259" key="3">
    <source>
        <dbReference type="Pfam" id="PF18705"/>
    </source>
</evidence>
<comment type="caution">
    <text evidence="4">The sequence shown here is derived from an EMBL/GenBank/DDBJ whole genome shotgun (WGS) entry which is preliminary data.</text>
</comment>
<evidence type="ECO:0000256" key="1">
    <source>
        <dbReference type="SAM" id="Phobius"/>
    </source>
</evidence>
<dbReference type="RefSeq" id="WP_326121180.1">
    <property type="nucleotide sequence ID" value="NZ_JARSFG010000002.1"/>
</dbReference>